<dbReference type="Gene3D" id="2.60.40.10">
    <property type="entry name" value="Immunoglobulins"/>
    <property type="match status" value="1"/>
</dbReference>
<evidence type="ECO:0000259" key="1">
    <source>
        <dbReference type="PROSITE" id="PS50835"/>
    </source>
</evidence>
<dbReference type="InterPro" id="IPR013098">
    <property type="entry name" value="Ig_I-set"/>
</dbReference>
<dbReference type="InterPro" id="IPR007110">
    <property type="entry name" value="Ig-like_dom"/>
</dbReference>
<dbReference type="InterPro" id="IPR036179">
    <property type="entry name" value="Ig-like_dom_sf"/>
</dbReference>
<dbReference type="PROSITE" id="PS50835">
    <property type="entry name" value="IG_LIKE"/>
    <property type="match status" value="1"/>
</dbReference>
<organism evidence="2 3">
    <name type="scientific">Haemonchus placei</name>
    <name type="common">Barber's pole worm</name>
    <dbReference type="NCBI Taxonomy" id="6290"/>
    <lineage>
        <taxon>Eukaryota</taxon>
        <taxon>Metazoa</taxon>
        <taxon>Ecdysozoa</taxon>
        <taxon>Nematoda</taxon>
        <taxon>Chromadorea</taxon>
        <taxon>Rhabditida</taxon>
        <taxon>Rhabditina</taxon>
        <taxon>Rhabditomorpha</taxon>
        <taxon>Strongyloidea</taxon>
        <taxon>Trichostrongylidae</taxon>
        <taxon>Haemonchus</taxon>
    </lineage>
</organism>
<gene>
    <name evidence="2" type="ORF">HPLM_LOCUS2745</name>
</gene>
<evidence type="ECO:0000313" key="3">
    <source>
        <dbReference type="Proteomes" id="UP000268014"/>
    </source>
</evidence>
<accession>A0A3P7U815</accession>
<dbReference type="AlphaFoldDB" id="A0A3P7U815"/>
<dbReference type="STRING" id="6290.A0A3P7U815"/>
<sequence length="65" mass="7132">MKLDHPAGGLECEAKGFPAPSFQWFKDGEPIDTKRYKIESVIVKSSCSSGDYCSQTVTSTLIFAK</sequence>
<evidence type="ECO:0000313" key="2">
    <source>
        <dbReference type="EMBL" id="VDO16593.1"/>
    </source>
</evidence>
<feature type="non-terminal residue" evidence="2">
    <location>
        <position position="65"/>
    </location>
</feature>
<dbReference type="OrthoDB" id="5857426at2759"/>
<dbReference type="EMBL" id="UZAF01006513">
    <property type="protein sequence ID" value="VDO16593.1"/>
    <property type="molecule type" value="Genomic_DNA"/>
</dbReference>
<dbReference type="SUPFAM" id="SSF48726">
    <property type="entry name" value="Immunoglobulin"/>
    <property type="match status" value="1"/>
</dbReference>
<keyword evidence="3" id="KW-1185">Reference proteome</keyword>
<reference evidence="2 3" key="1">
    <citation type="submission" date="2018-11" db="EMBL/GenBank/DDBJ databases">
        <authorList>
            <consortium name="Pathogen Informatics"/>
        </authorList>
    </citation>
    <scope>NUCLEOTIDE SEQUENCE [LARGE SCALE GENOMIC DNA]</scope>
    <source>
        <strain evidence="2 3">MHpl1</strain>
    </source>
</reference>
<dbReference type="Proteomes" id="UP000268014">
    <property type="component" value="Unassembled WGS sequence"/>
</dbReference>
<name>A0A3P7U815_HAEPC</name>
<protein>
    <recommendedName>
        <fullName evidence="1">Ig-like domain-containing protein</fullName>
    </recommendedName>
</protein>
<dbReference type="InterPro" id="IPR013783">
    <property type="entry name" value="Ig-like_fold"/>
</dbReference>
<feature type="domain" description="Ig-like" evidence="1">
    <location>
        <begin position="1"/>
        <end position="65"/>
    </location>
</feature>
<dbReference type="Pfam" id="PF07679">
    <property type="entry name" value="I-set"/>
    <property type="match status" value="1"/>
</dbReference>
<proteinExistence type="predicted"/>